<dbReference type="InterPro" id="IPR012340">
    <property type="entry name" value="NA-bd_OB-fold"/>
</dbReference>
<feature type="domain" description="CSD" evidence="2">
    <location>
        <begin position="2"/>
        <end position="65"/>
    </location>
</feature>
<dbReference type="GO" id="GO:0003677">
    <property type="term" value="F:DNA binding"/>
    <property type="evidence" value="ECO:0007669"/>
    <property type="project" value="UniProtKB-KW"/>
</dbReference>
<organism evidence="3 4">
    <name type="scientific">Shewanella putrefaciens (strain 200)</name>
    <dbReference type="NCBI Taxonomy" id="399804"/>
    <lineage>
        <taxon>Bacteria</taxon>
        <taxon>Pseudomonadati</taxon>
        <taxon>Pseudomonadota</taxon>
        <taxon>Gammaproteobacteria</taxon>
        <taxon>Alteromonadales</taxon>
        <taxon>Shewanellaceae</taxon>
        <taxon>Shewanella</taxon>
    </lineage>
</organism>
<evidence type="ECO:0000259" key="2">
    <source>
        <dbReference type="PROSITE" id="PS51857"/>
    </source>
</evidence>
<dbReference type="PANTHER" id="PTHR12962">
    <property type="entry name" value="CALCIUM-REGULATED HEAT STABLE PROTEIN CRHSP-24-RELATED"/>
    <property type="match status" value="1"/>
</dbReference>
<dbReference type="OrthoDB" id="5568695at2"/>
<dbReference type="KEGG" id="shp:Sput200_3767"/>
<keyword evidence="3" id="KW-0238">DNA-binding</keyword>
<dbReference type="InterPro" id="IPR011129">
    <property type="entry name" value="CSD"/>
</dbReference>
<dbReference type="Pfam" id="PF00313">
    <property type="entry name" value="CSD"/>
    <property type="match status" value="1"/>
</dbReference>
<dbReference type="GO" id="GO:0003730">
    <property type="term" value="F:mRNA 3'-UTR binding"/>
    <property type="evidence" value="ECO:0007669"/>
    <property type="project" value="TreeGrafter"/>
</dbReference>
<dbReference type="SUPFAM" id="SSF50249">
    <property type="entry name" value="Nucleic acid-binding proteins"/>
    <property type="match status" value="1"/>
</dbReference>
<dbReference type="InterPro" id="IPR052069">
    <property type="entry name" value="Ca-reg_mRNA-binding_domain"/>
</dbReference>
<dbReference type="AlphaFoldDB" id="E6XSD3"/>
<dbReference type="EMBL" id="CP002457">
    <property type="protein sequence ID" value="ADV56141.1"/>
    <property type="molecule type" value="Genomic_DNA"/>
</dbReference>
<dbReference type="Proteomes" id="UP000008209">
    <property type="component" value="Chromosome"/>
</dbReference>
<dbReference type="Gene3D" id="2.40.50.140">
    <property type="entry name" value="Nucleic acid-binding proteins"/>
    <property type="match status" value="1"/>
</dbReference>
<dbReference type="GO" id="GO:0043488">
    <property type="term" value="P:regulation of mRNA stability"/>
    <property type="evidence" value="ECO:0007669"/>
    <property type="project" value="TreeGrafter"/>
</dbReference>
<evidence type="ECO:0000256" key="1">
    <source>
        <dbReference type="ARBA" id="ARBA00022553"/>
    </source>
</evidence>
<dbReference type="HOGENOM" id="CLU_1748388_0_0_6"/>
<dbReference type="PANTHER" id="PTHR12962:SF1">
    <property type="entry name" value="COLD SHOCK DOMAIN-CONTAINING PROTEIN CG9705"/>
    <property type="match status" value="1"/>
</dbReference>
<evidence type="ECO:0000313" key="3">
    <source>
        <dbReference type="EMBL" id="ADV56141.1"/>
    </source>
</evidence>
<evidence type="ECO:0000313" key="4">
    <source>
        <dbReference type="Proteomes" id="UP000008209"/>
    </source>
</evidence>
<gene>
    <name evidence="3" type="ordered locus">Sput200_3767</name>
</gene>
<dbReference type="SMART" id="SM00357">
    <property type="entry name" value="CSP"/>
    <property type="match status" value="1"/>
</dbReference>
<reference evidence="3 4" key="1">
    <citation type="submission" date="2011-01" db="EMBL/GenBank/DDBJ databases">
        <title>Complete sequence of Shewanella putrefaciens 200.</title>
        <authorList>
            <consortium name="US DOE Joint Genome Institute"/>
            <person name="Lucas S."/>
            <person name="Copeland A."/>
            <person name="Lapidus A."/>
            <person name="Cheng J.-F."/>
            <person name="Bruce D."/>
            <person name="Goodwin L."/>
            <person name="Pitluck S."/>
            <person name="Munk A.C."/>
            <person name="Detter J.C."/>
            <person name="Han C."/>
            <person name="Tapia R."/>
            <person name="Land M."/>
            <person name="Hauser L."/>
            <person name="Chang Y.-J."/>
            <person name="Jeffries C."/>
            <person name="Kyrpides N."/>
            <person name="Ivanova N."/>
            <person name="Mikhailova N."/>
            <person name="Kolker E."/>
            <person name="Lawrence C."/>
            <person name="McCue L.A."/>
            <person name="DiChristina T."/>
            <person name="Nealson K."/>
            <person name="Fredrickson J.K."/>
            <person name="Woyke T."/>
        </authorList>
    </citation>
    <scope>NUCLEOTIDE SEQUENCE [LARGE SCALE GENOMIC DNA]</scope>
    <source>
        <strain evidence="3 4">200</strain>
    </source>
</reference>
<name>E6XSD3_SHEP2</name>
<dbReference type="InterPro" id="IPR002059">
    <property type="entry name" value="CSP_DNA-bd"/>
</dbReference>
<sequence>MRIQGVVKWFSVPQGFGFITSITEGTDHYFHVSDVIGSALPEIGDKVTFETISTPKGLRGKRVELKQKQSSQIDCPKCERKITPRLVIVKGEANHSLCPYCGGRVKNFYKPGILSAIPYYLGYLSGRYPKQFYGTILAALVLHYVISKF</sequence>
<dbReference type="PROSITE" id="PS51857">
    <property type="entry name" value="CSD_2"/>
    <property type="match status" value="1"/>
</dbReference>
<protein>
    <submittedName>
        <fullName evidence="3">Cold-shock protein DNA-binding protein</fullName>
    </submittedName>
</protein>
<dbReference type="CDD" id="cd04458">
    <property type="entry name" value="CSP_CDS"/>
    <property type="match status" value="1"/>
</dbReference>
<dbReference type="GO" id="GO:0005829">
    <property type="term" value="C:cytosol"/>
    <property type="evidence" value="ECO:0007669"/>
    <property type="project" value="UniProtKB-ARBA"/>
</dbReference>
<keyword evidence="1" id="KW-0597">Phosphoprotein</keyword>
<proteinExistence type="predicted"/>
<accession>E6XSD3</accession>